<evidence type="ECO:0000259" key="2">
    <source>
        <dbReference type="Pfam" id="PF19031"/>
    </source>
</evidence>
<dbReference type="InterPro" id="IPR043989">
    <property type="entry name" value="CCZ1/INTU/HSP4_longin_3"/>
</dbReference>
<name>A0A0N5DAR2_THECL</name>
<protein>
    <submittedName>
        <fullName evidence="7">Vacuolar fusion protein MON1 homolog</fullName>
    </submittedName>
</protein>
<dbReference type="Pfam" id="PF19031">
    <property type="entry name" value="Intu_longin_1"/>
    <property type="match status" value="1"/>
</dbReference>
<gene>
    <name evidence="5" type="ORF">TCLT_LOCUS10256</name>
</gene>
<feature type="domain" description="CCZ1/INTU second Longin" evidence="3">
    <location>
        <begin position="223"/>
        <end position="358"/>
    </location>
</feature>
<evidence type="ECO:0000313" key="7">
    <source>
        <dbReference type="WBParaSite" id="TCLT_0001026701-mRNA-1"/>
    </source>
</evidence>
<evidence type="ECO:0000313" key="6">
    <source>
        <dbReference type="Proteomes" id="UP000276776"/>
    </source>
</evidence>
<dbReference type="EMBL" id="UYYF01005034">
    <property type="protein sequence ID" value="VDN07940.1"/>
    <property type="molecule type" value="Genomic_DNA"/>
</dbReference>
<dbReference type="OMA" id="DCQALHT"/>
<dbReference type="OrthoDB" id="240546at2759"/>
<comment type="similarity">
    <text evidence="1">Belongs to the CCZ1 family.</text>
</comment>
<dbReference type="Pfam" id="PF19033">
    <property type="entry name" value="Intu_longin_3"/>
    <property type="match status" value="1"/>
</dbReference>
<dbReference type="InterPro" id="IPR043987">
    <property type="entry name" value="CCZ1/INTU/HSP4_longin_1"/>
</dbReference>
<evidence type="ECO:0000259" key="4">
    <source>
        <dbReference type="Pfam" id="PF19033"/>
    </source>
</evidence>
<keyword evidence="6" id="KW-1185">Reference proteome</keyword>
<dbReference type="PANTHER" id="PTHR13056">
    <property type="entry name" value="VACUOLAR FUSION PROTEIN CCZ1 HOMOLOG-RELATED"/>
    <property type="match status" value="1"/>
</dbReference>
<evidence type="ECO:0000256" key="1">
    <source>
        <dbReference type="ARBA" id="ARBA00005352"/>
    </source>
</evidence>
<accession>A0A0N5DAR2</accession>
<proteinExistence type="inferred from homology"/>
<evidence type="ECO:0000313" key="5">
    <source>
        <dbReference type="EMBL" id="VDN07940.1"/>
    </source>
</evidence>
<dbReference type="GO" id="GO:0035658">
    <property type="term" value="C:Mon1-Ccz1 complex"/>
    <property type="evidence" value="ECO:0007669"/>
    <property type="project" value="InterPro"/>
</dbReference>
<feature type="domain" description="CCZ1/INTU/HSP4 first Longin" evidence="2">
    <location>
        <begin position="33"/>
        <end position="154"/>
    </location>
</feature>
<dbReference type="Proteomes" id="UP000276776">
    <property type="component" value="Unassembled WGS sequence"/>
</dbReference>
<dbReference type="AlphaFoldDB" id="A0A0N5DAR2"/>
<dbReference type="PANTHER" id="PTHR13056:SF0">
    <property type="entry name" value="VACUOLAR FUSION PROTEIN CCZ1 HOMOLOG-RELATED"/>
    <property type="match status" value="1"/>
</dbReference>
<dbReference type="Pfam" id="PF19032">
    <property type="entry name" value="Intu_longin_2"/>
    <property type="match status" value="1"/>
</dbReference>
<feature type="domain" description="CCZ1/INTU/HPS4 third Longin" evidence="4">
    <location>
        <begin position="392"/>
        <end position="477"/>
    </location>
</feature>
<organism evidence="7">
    <name type="scientific">Thelazia callipaeda</name>
    <name type="common">Oriental eyeworm</name>
    <name type="synonym">Parasitic nematode</name>
    <dbReference type="NCBI Taxonomy" id="103827"/>
    <lineage>
        <taxon>Eukaryota</taxon>
        <taxon>Metazoa</taxon>
        <taxon>Ecdysozoa</taxon>
        <taxon>Nematoda</taxon>
        <taxon>Chromadorea</taxon>
        <taxon>Rhabditida</taxon>
        <taxon>Spirurina</taxon>
        <taxon>Spiruromorpha</taxon>
        <taxon>Thelazioidea</taxon>
        <taxon>Thelaziidae</taxon>
        <taxon>Thelazia</taxon>
    </lineage>
</organism>
<reference evidence="7" key="1">
    <citation type="submission" date="2017-02" db="UniProtKB">
        <authorList>
            <consortium name="WormBaseParasite"/>
        </authorList>
    </citation>
    <scope>IDENTIFICATION</scope>
</reference>
<dbReference type="InterPro" id="IPR013176">
    <property type="entry name" value="Ccz1"/>
</dbReference>
<dbReference type="InterPro" id="IPR043988">
    <property type="entry name" value="CCZ1/INTU_longin_2"/>
</dbReference>
<sequence>MNPSTFSASFLTNNNSYQSRRKVNSTCFMDYSDFVFVVHPESGRLEGKESERIFYFNSSHGETLERKTQMTGFAEAVVNFTENFTEEKEELEFPYRYVNTGKQLHVYILLESGKFILGCGINKEISIDSDFILRGSAIKAVLITAYKMFRLFFGSFSRLIVSDVVHLKDRLEYFFSRYLPQLHLHRMPLLDIFSSVSYLSVDSLNYLRIGSLLDDLMEAFPIISKTMFFYQEHLVTSTVSKSDLPILYRYLSQNLLCRWLKQELRPDGHTSRESTHRGHFLMSLMTSTANLSFSSHYDANAKLPVVYLCDDINQEKLVPYEMCPILSYQLHRKIYRNQIVYRALNATICMFIEKNMENGLLQRLDDYLGPDLSALASLIADSYGTLDGSVKKNEDYYFIYYNPETMSIKTNFVDNSDCNTNLPSIPSSIYKSVCDMFDEFMEKEDFGEATTKFDSDWWIVMKKVNKRFLLLVLRSSTISTGAEMQQWASNIMKNNFDTIFLY</sequence>
<evidence type="ECO:0000259" key="3">
    <source>
        <dbReference type="Pfam" id="PF19032"/>
    </source>
</evidence>
<dbReference type="STRING" id="103827.A0A0N5DAR2"/>
<reference evidence="5 6" key="2">
    <citation type="submission" date="2018-11" db="EMBL/GenBank/DDBJ databases">
        <authorList>
            <consortium name="Pathogen Informatics"/>
        </authorList>
    </citation>
    <scope>NUCLEOTIDE SEQUENCE [LARGE SCALE GENOMIC DNA]</scope>
</reference>
<dbReference type="GO" id="GO:0016192">
    <property type="term" value="P:vesicle-mediated transport"/>
    <property type="evidence" value="ECO:0007669"/>
    <property type="project" value="InterPro"/>
</dbReference>
<dbReference type="WBParaSite" id="TCLT_0001026701-mRNA-1">
    <property type="protein sequence ID" value="TCLT_0001026701-mRNA-1"/>
    <property type="gene ID" value="TCLT_0001026701"/>
</dbReference>